<sequence length="239" mass="26076">MIILGVVAFIFVAVAGRLPEQMGLRLNCITLFFFLLCPGIFLLFVGLVGVVSAWRETQFASVLFSVLLSIPAFVLLEAGMLLLVVYLQVVASNFLADVWEFTVPRAPDVICEFQEWLQCSGFASSQCCVSNLTAAELPNVSSCYLVAEDGVTTLDPHTLQPVSWPSRVCAPTCVSSNVYNATCQERFKNLCRKVLPPACGGLFAVGFVFLGFGVLACYRATGKRILDILPSARIWTRSV</sequence>
<evidence type="ECO:0000313" key="6">
    <source>
        <dbReference type="EMBL" id="ESL05059.1"/>
    </source>
</evidence>
<keyword evidence="2 5" id="KW-0812">Transmembrane</keyword>
<reference evidence="6" key="1">
    <citation type="submission" date="2013-07" db="EMBL/GenBank/DDBJ databases">
        <authorList>
            <person name="Stoco P.H."/>
            <person name="Wagner G."/>
            <person name="Gerber A."/>
            <person name="Zaha A."/>
            <person name="Thompson C."/>
            <person name="Bartholomeu D.C."/>
            <person name="Luckemeyer D.D."/>
            <person name="Bahia D."/>
            <person name="Loreto E."/>
            <person name="Prestes E.B."/>
            <person name="Lima F.M."/>
            <person name="Rodrigues-Luiz G."/>
            <person name="Vallejo G.A."/>
            <person name="Filho J.F."/>
            <person name="Monteiro K.M."/>
            <person name="Tyler K.M."/>
            <person name="de Almeida L.G."/>
            <person name="Ortiz M.F."/>
            <person name="Siervo M.A."/>
            <person name="de Moraes M.H."/>
            <person name="Cunha O.L."/>
            <person name="Mendonca-Neto R."/>
            <person name="Silva R."/>
            <person name="Teixeira S.M."/>
            <person name="Murta S.M."/>
            <person name="Sincero T.C."/>
            <person name="Mendes T.A."/>
            <person name="Urmenyi T.P."/>
            <person name="Silva V.G."/>
            <person name="da Rocha W.D."/>
            <person name="Andersson B."/>
            <person name="Romanha A.J."/>
            <person name="Steindel M."/>
            <person name="de Vasconcelos A.T."/>
            <person name="Grisard E.C."/>
        </authorList>
    </citation>
    <scope>NUCLEOTIDE SEQUENCE [LARGE SCALE GENOMIC DNA]</scope>
    <source>
        <strain evidence="6">SC58</strain>
    </source>
</reference>
<evidence type="ECO:0000256" key="4">
    <source>
        <dbReference type="ARBA" id="ARBA00023136"/>
    </source>
</evidence>
<keyword evidence="3 5" id="KW-1133">Transmembrane helix</keyword>
<evidence type="ECO:0000256" key="3">
    <source>
        <dbReference type="ARBA" id="ARBA00022989"/>
    </source>
</evidence>
<dbReference type="Pfam" id="PF00335">
    <property type="entry name" value="Tetraspanin"/>
    <property type="match status" value="1"/>
</dbReference>
<evidence type="ECO:0000313" key="7">
    <source>
        <dbReference type="Proteomes" id="UP000031737"/>
    </source>
</evidence>
<dbReference type="VEuPathDB" id="TriTrypDB:TRSC58_07338"/>
<evidence type="ECO:0000256" key="1">
    <source>
        <dbReference type="ARBA" id="ARBA00004141"/>
    </source>
</evidence>
<name>A0A061IS35_TRYRA</name>
<feature type="transmembrane region" description="Helical" evidence="5">
    <location>
        <begin position="66"/>
        <end position="89"/>
    </location>
</feature>
<feature type="transmembrane region" description="Helical" evidence="5">
    <location>
        <begin position="194"/>
        <end position="218"/>
    </location>
</feature>
<comment type="subcellular location">
    <subcellularLocation>
        <location evidence="1">Membrane</location>
        <topology evidence="1">Multi-pass membrane protein</topology>
    </subcellularLocation>
</comment>
<evidence type="ECO:0000256" key="5">
    <source>
        <dbReference type="SAM" id="Phobius"/>
    </source>
</evidence>
<evidence type="ECO:0008006" key="8">
    <source>
        <dbReference type="Google" id="ProtNLM"/>
    </source>
</evidence>
<keyword evidence="7" id="KW-1185">Reference proteome</keyword>
<proteinExistence type="predicted"/>
<dbReference type="OrthoDB" id="242485at2759"/>
<dbReference type="AlphaFoldDB" id="A0A061IS35"/>
<dbReference type="Proteomes" id="UP000031737">
    <property type="component" value="Unassembled WGS sequence"/>
</dbReference>
<feature type="transmembrane region" description="Helical" evidence="5">
    <location>
        <begin position="31"/>
        <end position="54"/>
    </location>
</feature>
<gene>
    <name evidence="6" type="ORF">TRSC58_07338</name>
</gene>
<comment type="caution">
    <text evidence="6">The sequence shown here is derived from an EMBL/GenBank/DDBJ whole genome shotgun (WGS) entry which is preliminary data.</text>
</comment>
<protein>
    <recommendedName>
        <fullName evidence="8">Tetraspanin</fullName>
    </recommendedName>
</protein>
<dbReference type="InterPro" id="IPR018499">
    <property type="entry name" value="Tetraspanin/Peripherin"/>
</dbReference>
<dbReference type="EMBL" id="AUPL01007463">
    <property type="protein sequence ID" value="ESL05059.1"/>
    <property type="molecule type" value="Genomic_DNA"/>
</dbReference>
<dbReference type="GO" id="GO:0016020">
    <property type="term" value="C:membrane"/>
    <property type="evidence" value="ECO:0007669"/>
    <property type="project" value="UniProtKB-SubCell"/>
</dbReference>
<accession>A0A061IS35</accession>
<organism evidence="6 7">
    <name type="scientific">Trypanosoma rangeli SC58</name>
    <dbReference type="NCBI Taxonomy" id="429131"/>
    <lineage>
        <taxon>Eukaryota</taxon>
        <taxon>Discoba</taxon>
        <taxon>Euglenozoa</taxon>
        <taxon>Kinetoplastea</taxon>
        <taxon>Metakinetoplastina</taxon>
        <taxon>Trypanosomatida</taxon>
        <taxon>Trypanosomatidae</taxon>
        <taxon>Trypanosoma</taxon>
        <taxon>Herpetosoma</taxon>
    </lineage>
</organism>
<keyword evidence="4 5" id="KW-0472">Membrane</keyword>
<evidence type="ECO:0000256" key="2">
    <source>
        <dbReference type="ARBA" id="ARBA00022692"/>
    </source>
</evidence>